<accession>A0A1I2BX13</accession>
<evidence type="ECO:0000313" key="2">
    <source>
        <dbReference type="EMBL" id="SFE60468.1"/>
    </source>
</evidence>
<dbReference type="InterPro" id="IPR008969">
    <property type="entry name" value="CarboxyPept-like_regulatory"/>
</dbReference>
<protein>
    <submittedName>
        <fullName evidence="2">CarboxypepD_reg-like domain-containing protein</fullName>
    </submittedName>
</protein>
<reference evidence="2 3" key="1">
    <citation type="submission" date="2016-10" db="EMBL/GenBank/DDBJ databases">
        <authorList>
            <person name="de Groot N.N."/>
        </authorList>
    </citation>
    <scope>NUCLEOTIDE SEQUENCE [LARGE SCALE GENOMIC DNA]</scope>
    <source>
        <strain evidence="2 3">CGMCC 1.9156</strain>
    </source>
</reference>
<dbReference type="Proteomes" id="UP000198964">
    <property type="component" value="Unassembled WGS sequence"/>
</dbReference>
<feature type="signal peptide" evidence="1">
    <location>
        <begin position="1"/>
        <end position="19"/>
    </location>
</feature>
<organism evidence="2 3">
    <name type="scientific">Sunxiuqinia elliptica</name>
    <dbReference type="NCBI Taxonomy" id="655355"/>
    <lineage>
        <taxon>Bacteria</taxon>
        <taxon>Pseudomonadati</taxon>
        <taxon>Bacteroidota</taxon>
        <taxon>Bacteroidia</taxon>
        <taxon>Marinilabiliales</taxon>
        <taxon>Prolixibacteraceae</taxon>
        <taxon>Sunxiuqinia</taxon>
    </lineage>
</organism>
<name>A0A1I2BX13_9BACT</name>
<proteinExistence type="predicted"/>
<keyword evidence="1" id="KW-0732">Signal</keyword>
<dbReference type="Pfam" id="PF13715">
    <property type="entry name" value="CarbopepD_reg_2"/>
    <property type="match status" value="1"/>
</dbReference>
<evidence type="ECO:0000256" key="1">
    <source>
        <dbReference type="SAM" id="SignalP"/>
    </source>
</evidence>
<dbReference type="EMBL" id="FONW01000001">
    <property type="protein sequence ID" value="SFE60468.1"/>
    <property type="molecule type" value="Genomic_DNA"/>
</dbReference>
<evidence type="ECO:0000313" key="3">
    <source>
        <dbReference type="Proteomes" id="UP000198964"/>
    </source>
</evidence>
<dbReference type="RefSeq" id="WP_093918263.1">
    <property type="nucleotide sequence ID" value="NZ_FONW01000001.1"/>
</dbReference>
<feature type="chain" id="PRO_5011526593" evidence="1">
    <location>
        <begin position="20"/>
        <end position="116"/>
    </location>
</feature>
<dbReference type="AlphaFoldDB" id="A0A1I2BX13"/>
<dbReference type="STRING" id="655355.SAMN05216283_101533"/>
<dbReference type="Gene3D" id="2.60.40.1120">
    <property type="entry name" value="Carboxypeptidase-like, regulatory domain"/>
    <property type="match status" value="1"/>
</dbReference>
<keyword evidence="3" id="KW-1185">Reference proteome</keyword>
<gene>
    <name evidence="2" type="ORF">SAMN05216283_101533</name>
</gene>
<sequence length="116" mass="12835">MKASLLIVLMFFGLSYSFAAERGNNEKNQAESQVLSLKGQVVDQQTKEALVGVKVVLEGTKKVAYTDFDGNYQFDNMKAGEYQLTASYISYEKATVEHVKPSLNNGPVNFSLRTAN</sequence>
<dbReference type="SUPFAM" id="SSF49464">
    <property type="entry name" value="Carboxypeptidase regulatory domain-like"/>
    <property type="match status" value="1"/>
</dbReference>